<dbReference type="KEGG" id="chyd:H4K34_01535"/>
<sequence length="145" mass="16905">MLNIFVYFEWMACSLFYYFCCPKKYHRPLLIASLLVLFILGLGSFYFHSFYEYNVIGLFALKLFILSLSIRELYRYHLYSDGNYLYINLAFLFTTTINLVLFSFGNILSTLEADTQKLLWIINGLIFIGSLLLMAKEAQKATYGG</sequence>
<dbReference type="RefSeq" id="WP_210759076.1">
    <property type="nucleotide sequence ID" value="NZ_CP060139.1"/>
</dbReference>
<organism evidence="2 3">
    <name type="scientific">Croceimicrobium hydrocarbonivorans</name>
    <dbReference type="NCBI Taxonomy" id="2761580"/>
    <lineage>
        <taxon>Bacteria</taxon>
        <taxon>Pseudomonadati</taxon>
        <taxon>Bacteroidota</taxon>
        <taxon>Flavobacteriia</taxon>
        <taxon>Flavobacteriales</taxon>
        <taxon>Owenweeksiaceae</taxon>
        <taxon>Croceimicrobium</taxon>
    </lineage>
</organism>
<evidence type="ECO:0000313" key="3">
    <source>
        <dbReference type="Proteomes" id="UP000516305"/>
    </source>
</evidence>
<protein>
    <submittedName>
        <fullName evidence="2">Uncharacterized protein</fullName>
    </submittedName>
</protein>
<feature type="transmembrane region" description="Helical" evidence="1">
    <location>
        <begin position="117"/>
        <end position="135"/>
    </location>
</feature>
<dbReference type="EMBL" id="CP060139">
    <property type="protein sequence ID" value="QNR24550.1"/>
    <property type="molecule type" value="Genomic_DNA"/>
</dbReference>
<name>A0A7H0VFQ2_9FLAO</name>
<dbReference type="Proteomes" id="UP000516305">
    <property type="component" value="Chromosome"/>
</dbReference>
<accession>A0A7H0VFQ2</accession>
<keyword evidence="1" id="KW-1133">Transmembrane helix</keyword>
<gene>
    <name evidence="2" type="ORF">H4K34_01535</name>
</gene>
<reference evidence="2 3" key="1">
    <citation type="submission" date="2020-08" db="EMBL/GenBank/DDBJ databases">
        <title>Croceimicrobium hydrocarbonivorans gen. nov., sp. nov., a novel marine bacterium isolated from a bacterial consortium that degrades polyethylene terephthalate.</title>
        <authorList>
            <person name="Liu R."/>
        </authorList>
    </citation>
    <scope>NUCLEOTIDE SEQUENCE [LARGE SCALE GENOMIC DNA]</scope>
    <source>
        <strain evidence="2 3">A20-9</strain>
    </source>
</reference>
<feature type="transmembrane region" description="Helical" evidence="1">
    <location>
        <begin position="86"/>
        <end position="105"/>
    </location>
</feature>
<feature type="transmembrane region" description="Helical" evidence="1">
    <location>
        <begin position="6"/>
        <end position="22"/>
    </location>
</feature>
<feature type="transmembrane region" description="Helical" evidence="1">
    <location>
        <begin position="29"/>
        <end position="47"/>
    </location>
</feature>
<keyword evidence="1" id="KW-0472">Membrane</keyword>
<keyword evidence="3" id="KW-1185">Reference proteome</keyword>
<dbReference type="AlphaFoldDB" id="A0A7H0VFQ2"/>
<keyword evidence="1" id="KW-0812">Transmembrane</keyword>
<feature type="transmembrane region" description="Helical" evidence="1">
    <location>
        <begin position="53"/>
        <end position="74"/>
    </location>
</feature>
<proteinExistence type="predicted"/>
<evidence type="ECO:0000256" key="1">
    <source>
        <dbReference type="SAM" id="Phobius"/>
    </source>
</evidence>
<evidence type="ECO:0000313" key="2">
    <source>
        <dbReference type="EMBL" id="QNR24550.1"/>
    </source>
</evidence>